<accession>A0A226F4U6</accession>
<dbReference type="PROSITE" id="PS50262">
    <property type="entry name" value="G_PROTEIN_RECEP_F1_2"/>
    <property type="match status" value="1"/>
</dbReference>
<dbReference type="InterPro" id="IPR017452">
    <property type="entry name" value="GPCR_Rhodpsn_7TM"/>
</dbReference>
<comment type="similarity">
    <text evidence="10">Belongs to the G-protein coupled receptor 1 family. Vasopressin/oxytocin receptor subfamily.</text>
</comment>
<reference evidence="13 14" key="1">
    <citation type="submission" date="2015-12" db="EMBL/GenBank/DDBJ databases">
        <title>The genome of Folsomia candida.</title>
        <authorList>
            <person name="Faddeeva A."/>
            <person name="Derks M.F."/>
            <person name="Anvar Y."/>
            <person name="Smit S."/>
            <person name="Van Straalen N."/>
            <person name="Roelofs D."/>
        </authorList>
    </citation>
    <scope>NUCLEOTIDE SEQUENCE [LARGE SCALE GENOMIC DNA]</scope>
    <source>
        <strain evidence="13 14">VU population</strain>
        <tissue evidence="13">Whole body</tissue>
    </source>
</reference>
<keyword evidence="14" id="KW-1185">Reference proteome</keyword>
<protein>
    <submittedName>
        <fullName evidence="13">Cardioacceleratory peptide receptor</fullName>
    </submittedName>
</protein>
<feature type="region of interest" description="Disordered" evidence="11">
    <location>
        <begin position="378"/>
        <end position="402"/>
    </location>
</feature>
<dbReference type="STRING" id="158441.A0A226F4U6"/>
<dbReference type="Proteomes" id="UP000198287">
    <property type="component" value="Unassembled WGS sequence"/>
</dbReference>
<evidence type="ECO:0000313" key="14">
    <source>
        <dbReference type="Proteomes" id="UP000198287"/>
    </source>
</evidence>
<dbReference type="InterPro" id="IPR052665">
    <property type="entry name" value="Neuropeptide-GPCR"/>
</dbReference>
<sequence length="402" mass="45561">MSSERWTFYGPNYSLPFSYTAALNGQYMWQECLEYRYQCYMCSNFLVAVVVIFASNYVLVALSIDRYDAITHPLKFSGSWRRARLLIASAWGLSFTFAIPILFIFFEKELINEKNGDIMRQCWIDLSDLGWKIYITMVSFAVFIIPALIITICYTIMVHTIWTQSRILTPQGNKNTSNGILRRTCKNSSSNKTDPLFDDDSRRASSRGLIPKAKIKSVKMTFVIVFVFLCCSSPYVVFSMLQVYDFIPPTQTMTAVSTFFTSLSPLNSAANPIIYCLFSTHVGRNLRKIKLVNWFVKRICPKMRKSSPNNTNKRKFGPPGTHHHQDISQKTRTDFTSLTDSYRRPGQSSMNRFSSTTIRKAMDVSGVVTKEVKFQGNLKNGGACLNAPSSRPVPGQAAPTSS</sequence>
<dbReference type="InterPro" id="IPR000276">
    <property type="entry name" value="GPCR_Rhodpsn"/>
</dbReference>
<keyword evidence="9 10" id="KW-0807">Transducer</keyword>
<dbReference type="Pfam" id="PF00001">
    <property type="entry name" value="7tm_1"/>
    <property type="match status" value="1"/>
</dbReference>
<dbReference type="InterPro" id="IPR001817">
    <property type="entry name" value="Vasoprsn_rcpt"/>
</dbReference>
<keyword evidence="2" id="KW-1003">Cell membrane</keyword>
<evidence type="ECO:0000256" key="1">
    <source>
        <dbReference type="ARBA" id="ARBA00004651"/>
    </source>
</evidence>
<dbReference type="EMBL" id="LNIX01000001">
    <property type="protein sequence ID" value="OXA64477.1"/>
    <property type="molecule type" value="Genomic_DNA"/>
</dbReference>
<dbReference type="PANTHER" id="PTHR24224">
    <property type="entry name" value="CARDIOACCELERATORY PEPTIDE RECEPTOR-RELATED"/>
    <property type="match status" value="1"/>
</dbReference>
<feature type="transmembrane region" description="Helical" evidence="10">
    <location>
        <begin position="222"/>
        <end position="244"/>
    </location>
</feature>
<evidence type="ECO:0000313" key="13">
    <source>
        <dbReference type="EMBL" id="OXA64477.1"/>
    </source>
</evidence>
<keyword evidence="6 10" id="KW-0472">Membrane</keyword>
<feature type="transmembrane region" description="Helical" evidence="10">
    <location>
        <begin position="256"/>
        <end position="278"/>
    </location>
</feature>
<dbReference type="GO" id="GO:0005000">
    <property type="term" value="F:vasopressin receptor activity"/>
    <property type="evidence" value="ECO:0007669"/>
    <property type="project" value="InterPro"/>
</dbReference>
<feature type="region of interest" description="Disordered" evidence="11">
    <location>
        <begin position="305"/>
        <end position="355"/>
    </location>
</feature>
<dbReference type="PROSITE" id="PS00237">
    <property type="entry name" value="G_PROTEIN_RECEP_F1_1"/>
    <property type="match status" value="1"/>
</dbReference>
<keyword evidence="5 10" id="KW-0297">G-protein coupled receptor</keyword>
<organism evidence="13 14">
    <name type="scientific">Folsomia candida</name>
    <name type="common">Springtail</name>
    <dbReference type="NCBI Taxonomy" id="158441"/>
    <lineage>
        <taxon>Eukaryota</taxon>
        <taxon>Metazoa</taxon>
        <taxon>Ecdysozoa</taxon>
        <taxon>Arthropoda</taxon>
        <taxon>Hexapoda</taxon>
        <taxon>Collembola</taxon>
        <taxon>Entomobryomorpha</taxon>
        <taxon>Isotomoidea</taxon>
        <taxon>Isotomidae</taxon>
        <taxon>Proisotominae</taxon>
        <taxon>Folsomia</taxon>
    </lineage>
</organism>
<evidence type="ECO:0000259" key="12">
    <source>
        <dbReference type="PROSITE" id="PS50262"/>
    </source>
</evidence>
<evidence type="ECO:0000256" key="5">
    <source>
        <dbReference type="ARBA" id="ARBA00023040"/>
    </source>
</evidence>
<evidence type="ECO:0000256" key="4">
    <source>
        <dbReference type="ARBA" id="ARBA00022989"/>
    </source>
</evidence>
<dbReference type="OrthoDB" id="5987909at2759"/>
<comment type="caution">
    <text evidence="13">The sequence shown here is derived from an EMBL/GenBank/DDBJ whole genome shotgun (WGS) entry which is preliminary data.</text>
</comment>
<evidence type="ECO:0000256" key="2">
    <source>
        <dbReference type="ARBA" id="ARBA00022475"/>
    </source>
</evidence>
<dbReference type="PANTHER" id="PTHR24224:SF6">
    <property type="entry name" value="CARDIOACCELERATORY PEPTIDE RECEPTOR-RELATED"/>
    <property type="match status" value="1"/>
</dbReference>
<feature type="compositionally biased region" description="Basic and acidic residues" evidence="11">
    <location>
        <begin position="323"/>
        <end position="333"/>
    </location>
</feature>
<evidence type="ECO:0000256" key="3">
    <source>
        <dbReference type="ARBA" id="ARBA00022692"/>
    </source>
</evidence>
<dbReference type="Gene3D" id="1.20.1070.10">
    <property type="entry name" value="Rhodopsin 7-helix transmembrane proteins"/>
    <property type="match status" value="1"/>
</dbReference>
<feature type="compositionally biased region" description="Polar residues" evidence="11">
    <location>
        <begin position="334"/>
        <end position="355"/>
    </location>
</feature>
<evidence type="ECO:0000256" key="9">
    <source>
        <dbReference type="ARBA" id="ARBA00023224"/>
    </source>
</evidence>
<feature type="transmembrane region" description="Helical" evidence="10">
    <location>
        <begin position="85"/>
        <end position="106"/>
    </location>
</feature>
<keyword evidence="8 10" id="KW-0325">Glycoprotein</keyword>
<evidence type="ECO:0000256" key="6">
    <source>
        <dbReference type="ARBA" id="ARBA00023136"/>
    </source>
</evidence>
<feature type="transmembrane region" description="Helical" evidence="10">
    <location>
        <begin position="133"/>
        <end position="157"/>
    </location>
</feature>
<name>A0A226F4U6_FOLCA</name>
<feature type="region of interest" description="Disordered" evidence="11">
    <location>
        <begin position="179"/>
        <end position="203"/>
    </location>
</feature>
<evidence type="ECO:0000256" key="7">
    <source>
        <dbReference type="ARBA" id="ARBA00023170"/>
    </source>
</evidence>
<dbReference type="GO" id="GO:0005886">
    <property type="term" value="C:plasma membrane"/>
    <property type="evidence" value="ECO:0007669"/>
    <property type="project" value="UniProtKB-SubCell"/>
</dbReference>
<comment type="caution">
    <text evidence="10">Lacks conserved residue(s) required for the propagation of feature annotation.</text>
</comment>
<comment type="subcellular location">
    <subcellularLocation>
        <location evidence="1 10">Cell membrane</location>
        <topology evidence="1 10">Multi-pass membrane protein</topology>
    </subcellularLocation>
</comment>
<dbReference type="SUPFAM" id="SSF81321">
    <property type="entry name" value="Family A G protein-coupled receptor-like"/>
    <property type="match status" value="1"/>
</dbReference>
<feature type="transmembrane region" description="Helical" evidence="10">
    <location>
        <begin position="45"/>
        <end position="64"/>
    </location>
</feature>
<dbReference type="GO" id="GO:0008188">
    <property type="term" value="F:neuropeptide receptor activity"/>
    <property type="evidence" value="ECO:0007669"/>
    <property type="project" value="TreeGrafter"/>
</dbReference>
<keyword evidence="3 10" id="KW-0812">Transmembrane</keyword>
<evidence type="ECO:0000256" key="11">
    <source>
        <dbReference type="SAM" id="MobiDB-lite"/>
    </source>
</evidence>
<gene>
    <name evidence="13" type="ORF">Fcan01_03555</name>
</gene>
<proteinExistence type="inferred from homology"/>
<keyword evidence="4 10" id="KW-1133">Transmembrane helix</keyword>
<dbReference type="PRINTS" id="PR00896">
    <property type="entry name" value="VASOPRESSINR"/>
</dbReference>
<keyword evidence="7 10" id="KW-0675">Receptor</keyword>
<evidence type="ECO:0000256" key="8">
    <source>
        <dbReference type="ARBA" id="ARBA00023180"/>
    </source>
</evidence>
<dbReference type="AlphaFoldDB" id="A0A226F4U6"/>
<dbReference type="PRINTS" id="PR00237">
    <property type="entry name" value="GPCRRHODOPSN"/>
</dbReference>
<feature type="domain" description="G-protein coupled receptors family 1 profile" evidence="12">
    <location>
        <begin position="47"/>
        <end position="275"/>
    </location>
</feature>
<evidence type="ECO:0000256" key="10">
    <source>
        <dbReference type="RuleBase" id="RU046427"/>
    </source>
</evidence>